<protein>
    <recommendedName>
        <fullName evidence="6">Mutator family transposase</fullName>
    </recommendedName>
</protein>
<dbReference type="Pfam" id="PF00872">
    <property type="entry name" value="Transposase_mut"/>
    <property type="match status" value="1"/>
</dbReference>
<evidence type="ECO:0000256" key="2">
    <source>
        <dbReference type="ARBA" id="ARBA00010961"/>
    </source>
</evidence>
<dbReference type="RefSeq" id="WP_379562631.1">
    <property type="nucleotide sequence ID" value="NZ_JBHUMX010000041.1"/>
</dbReference>
<organism evidence="7 8">
    <name type="scientific">Oceanobacillus kapialis</name>
    <dbReference type="NCBI Taxonomy" id="481353"/>
    <lineage>
        <taxon>Bacteria</taxon>
        <taxon>Bacillati</taxon>
        <taxon>Bacillota</taxon>
        <taxon>Bacilli</taxon>
        <taxon>Bacillales</taxon>
        <taxon>Bacillaceae</taxon>
        <taxon>Oceanobacillus</taxon>
    </lineage>
</organism>
<dbReference type="InterPro" id="IPR001207">
    <property type="entry name" value="Transposase_mutator"/>
</dbReference>
<evidence type="ECO:0000256" key="4">
    <source>
        <dbReference type="ARBA" id="ARBA00023125"/>
    </source>
</evidence>
<keyword evidence="4 6" id="KW-0238">DNA-binding</keyword>
<comment type="similarity">
    <text evidence="2 6">Belongs to the transposase mutator family.</text>
</comment>
<evidence type="ECO:0000256" key="3">
    <source>
        <dbReference type="ARBA" id="ARBA00022578"/>
    </source>
</evidence>
<reference evidence="8" key="1">
    <citation type="journal article" date="2019" name="Int. J. Syst. Evol. Microbiol.">
        <title>The Global Catalogue of Microorganisms (GCM) 10K type strain sequencing project: providing services to taxonomists for standard genome sequencing and annotation.</title>
        <authorList>
            <consortium name="The Broad Institute Genomics Platform"/>
            <consortium name="The Broad Institute Genome Sequencing Center for Infectious Disease"/>
            <person name="Wu L."/>
            <person name="Ma J."/>
        </authorList>
    </citation>
    <scope>NUCLEOTIDE SEQUENCE [LARGE SCALE GENOMIC DNA]</scope>
    <source>
        <strain evidence="8">TISTR 1858</strain>
    </source>
</reference>
<keyword evidence="5 6" id="KW-0233">DNA recombination</keyword>
<comment type="function">
    <text evidence="1 6">Required for the transposition of the insertion element.</text>
</comment>
<evidence type="ECO:0000256" key="5">
    <source>
        <dbReference type="ARBA" id="ARBA00023172"/>
    </source>
</evidence>
<evidence type="ECO:0000256" key="1">
    <source>
        <dbReference type="ARBA" id="ARBA00002190"/>
    </source>
</evidence>
<gene>
    <name evidence="7" type="ORF">ACFSUN_13720</name>
</gene>
<dbReference type="NCBIfam" id="NF033543">
    <property type="entry name" value="transpos_IS256"/>
    <property type="match status" value="1"/>
</dbReference>
<dbReference type="PANTHER" id="PTHR33217">
    <property type="entry name" value="TRANSPOSASE FOR INSERTION SEQUENCE ELEMENT IS1081"/>
    <property type="match status" value="1"/>
</dbReference>
<name>A0ABW5Q2R4_9BACI</name>
<feature type="non-terminal residue" evidence="7">
    <location>
        <position position="1"/>
    </location>
</feature>
<proteinExistence type="inferred from homology"/>
<dbReference type="PANTHER" id="PTHR33217:SF7">
    <property type="entry name" value="TRANSPOSASE FOR INSERTION SEQUENCE ELEMENT IS1081"/>
    <property type="match status" value="1"/>
</dbReference>
<keyword evidence="6" id="KW-0814">Transposable element</keyword>
<keyword evidence="3 6" id="KW-0815">Transposition</keyword>
<evidence type="ECO:0000313" key="8">
    <source>
        <dbReference type="Proteomes" id="UP001597451"/>
    </source>
</evidence>
<dbReference type="Proteomes" id="UP001597451">
    <property type="component" value="Unassembled WGS sequence"/>
</dbReference>
<keyword evidence="8" id="KW-1185">Reference proteome</keyword>
<evidence type="ECO:0000313" key="7">
    <source>
        <dbReference type="EMBL" id="MFD2629841.1"/>
    </source>
</evidence>
<dbReference type="EMBL" id="JBHUMX010000041">
    <property type="protein sequence ID" value="MFD2629841.1"/>
    <property type="molecule type" value="Genomic_DNA"/>
</dbReference>
<evidence type="ECO:0000256" key="6">
    <source>
        <dbReference type="RuleBase" id="RU365089"/>
    </source>
</evidence>
<comment type="caution">
    <text evidence="7">The sequence shown here is derived from an EMBL/GenBank/DDBJ whole genome shotgun (WGS) entry which is preliminary data.</text>
</comment>
<accession>A0ABW5Q2R4</accession>
<sequence length="232" mass="26995">NYVYVDAMYIKVREYHKVVSKAVYIALGVNSQDKREILGFKITSSESKEGWSDFFETLKARGLQSPKIVISDAHEGLKAAIKENFLNTSWQRCTVHFLRNIIKNFPKKGSKEAREHLKEIFKASNLTISRMLKKEFMEKYESEAKYKKAIETLDAGYEDAIQFYSEDRDAHVHVRTSNVLERLNSEVRRRESVIRVFPNVNSAFRLIGAVLMDCEESMDIGGKKFFYRSKNR</sequence>